<evidence type="ECO:0000256" key="2">
    <source>
        <dbReference type="SAM" id="SignalP"/>
    </source>
</evidence>
<sequence>MAMSHPWAHPRHRLPVPLLALALMGGVLAGCGGGSDGDGGDGGRAEPAAEKVDPQDAACRTQWRELADEVGDRSQDEHPSAIAGRWTSVSATLDYYAVSASASDCEKTLDTQRAQVTALEELSSSLRRYDVLYQHDRLAEDAAAYTPPKARKGTQKPPSRAAVRSALTTLQKQAPRAEKDQLAGWQQATAIDPTVKKSVAKTKKDLAFLSQESAAWRKARTAQRTIERGLRVAG</sequence>
<proteinExistence type="predicted"/>
<evidence type="ECO:0000313" key="3">
    <source>
        <dbReference type="EMBL" id="ROR92111.1"/>
    </source>
</evidence>
<dbReference type="AlphaFoldDB" id="A0A3N2CX61"/>
<accession>A0A3N2CX61</accession>
<feature type="region of interest" description="Disordered" evidence="1">
    <location>
        <begin position="34"/>
        <end position="56"/>
    </location>
</feature>
<organism evidence="3 4">
    <name type="scientific">Nocardioides aurantiacus</name>
    <dbReference type="NCBI Taxonomy" id="86796"/>
    <lineage>
        <taxon>Bacteria</taxon>
        <taxon>Bacillati</taxon>
        <taxon>Actinomycetota</taxon>
        <taxon>Actinomycetes</taxon>
        <taxon>Propionibacteriales</taxon>
        <taxon>Nocardioidaceae</taxon>
        <taxon>Nocardioides</taxon>
    </lineage>
</organism>
<feature type="compositionally biased region" description="Basic and acidic residues" evidence="1">
    <location>
        <begin position="41"/>
        <end position="54"/>
    </location>
</feature>
<keyword evidence="4" id="KW-1185">Reference proteome</keyword>
<evidence type="ECO:0000256" key="1">
    <source>
        <dbReference type="SAM" id="MobiDB-lite"/>
    </source>
</evidence>
<evidence type="ECO:0000313" key="4">
    <source>
        <dbReference type="Proteomes" id="UP000281738"/>
    </source>
</evidence>
<dbReference type="EMBL" id="RKHO01000001">
    <property type="protein sequence ID" value="ROR92111.1"/>
    <property type="molecule type" value="Genomic_DNA"/>
</dbReference>
<name>A0A3N2CX61_9ACTN</name>
<feature type="chain" id="PRO_5038610631" description="Lipoprotein" evidence="2">
    <location>
        <begin position="30"/>
        <end position="234"/>
    </location>
</feature>
<gene>
    <name evidence="3" type="ORF">EDD33_2995</name>
</gene>
<keyword evidence="2" id="KW-0732">Signal</keyword>
<feature type="signal peptide" evidence="2">
    <location>
        <begin position="1"/>
        <end position="29"/>
    </location>
</feature>
<comment type="caution">
    <text evidence="3">The sequence shown here is derived from an EMBL/GenBank/DDBJ whole genome shotgun (WGS) entry which is preliminary data.</text>
</comment>
<evidence type="ECO:0008006" key="5">
    <source>
        <dbReference type="Google" id="ProtNLM"/>
    </source>
</evidence>
<feature type="region of interest" description="Disordered" evidence="1">
    <location>
        <begin position="142"/>
        <end position="161"/>
    </location>
</feature>
<reference evidence="3 4" key="1">
    <citation type="submission" date="2018-11" db="EMBL/GenBank/DDBJ databases">
        <title>Sequencing the genomes of 1000 actinobacteria strains.</title>
        <authorList>
            <person name="Klenk H.-P."/>
        </authorList>
    </citation>
    <scope>NUCLEOTIDE SEQUENCE [LARGE SCALE GENOMIC DNA]</scope>
    <source>
        <strain evidence="3 4">DSM 12652</strain>
    </source>
</reference>
<protein>
    <recommendedName>
        <fullName evidence="5">Lipoprotein</fullName>
    </recommendedName>
</protein>
<dbReference type="Proteomes" id="UP000281738">
    <property type="component" value="Unassembled WGS sequence"/>
</dbReference>